<sequence length="167" mass="17114">EVGGEHTAVMSPSHYMSHTLPDGGGTTATSASGILLAPSSSNNPSPILTVALKRKVASVLNSSTGNGEAAKPGVKSNPSWTKIAVSEVLPEEGEEDGKDSDNPEDEKLRADGDVEAGCNGKSKYSGGKDKGENDTGGVELQMVVSVAGGSEPQYSRNKKKGRDVETG</sequence>
<name>A0A0C6FZ36_9ODON</name>
<evidence type="ECO:0000256" key="1">
    <source>
        <dbReference type="SAM" id="MobiDB-lite"/>
    </source>
</evidence>
<feature type="region of interest" description="Disordered" evidence="1">
    <location>
        <begin position="87"/>
        <end position="167"/>
    </location>
</feature>
<feature type="region of interest" description="Disordered" evidence="1">
    <location>
        <begin position="62"/>
        <end position="81"/>
    </location>
</feature>
<feature type="non-terminal residue" evidence="2">
    <location>
        <position position="1"/>
    </location>
</feature>
<evidence type="ECO:0000313" key="2">
    <source>
        <dbReference type="EMBL" id="BAQ54738.1"/>
    </source>
</evidence>
<gene>
    <name evidence="2" type="primary">pteropsin</name>
</gene>
<reference evidence="2" key="1">
    <citation type="journal article" date="2015" name="Proc. Natl. Acad. Sci. U.S.A.">
        <title>Extraordinary diversity of visual opsin genes in dragonflies.</title>
        <authorList>
            <person name="Futahashi R."/>
            <person name="Kawahara-Miki R."/>
            <person name="Kinoshita M."/>
            <person name="Yoshitake K."/>
            <person name="Yajima S."/>
            <person name="Arikawa K."/>
            <person name="Fukatsu T."/>
        </authorList>
    </citation>
    <scope>NUCLEOTIDE SEQUENCE</scope>
</reference>
<feature type="compositionally biased region" description="Basic and acidic residues" evidence="1">
    <location>
        <begin position="99"/>
        <end position="112"/>
    </location>
</feature>
<dbReference type="EMBL" id="LC009097">
    <property type="protein sequence ID" value="BAQ54738.1"/>
    <property type="molecule type" value="mRNA"/>
</dbReference>
<organism evidence="2">
    <name type="scientific">Somatochlora uchidai</name>
    <dbReference type="NCBI Taxonomy" id="1168684"/>
    <lineage>
        <taxon>Eukaryota</taxon>
        <taxon>Metazoa</taxon>
        <taxon>Ecdysozoa</taxon>
        <taxon>Arthropoda</taxon>
        <taxon>Hexapoda</taxon>
        <taxon>Insecta</taxon>
        <taxon>Pterygota</taxon>
        <taxon>Palaeoptera</taxon>
        <taxon>Odonata</taxon>
        <taxon>Epiprocta</taxon>
        <taxon>Anisoptera</taxon>
        <taxon>Libelluloidea</taxon>
        <taxon>Corduliidae</taxon>
        <taxon>Somatochlora</taxon>
    </lineage>
</organism>
<feature type="region of interest" description="Disordered" evidence="1">
    <location>
        <begin position="1"/>
        <end position="44"/>
    </location>
</feature>
<protein>
    <submittedName>
        <fullName evidence="2">Pteropsin protein</fullName>
    </submittedName>
</protein>
<feature type="compositionally biased region" description="Low complexity" evidence="1">
    <location>
        <begin position="27"/>
        <end position="44"/>
    </location>
</feature>
<dbReference type="AlphaFoldDB" id="A0A0C6FZ36"/>
<feature type="non-terminal residue" evidence="2">
    <location>
        <position position="167"/>
    </location>
</feature>
<feature type="compositionally biased region" description="Acidic residues" evidence="1">
    <location>
        <begin position="89"/>
        <end position="98"/>
    </location>
</feature>
<accession>A0A0C6FZ36</accession>
<proteinExistence type="evidence at transcript level"/>